<comment type="caution">
    <text evidence="13">The sequence shown here is derived from an EMBL/GenBank/DDBJ whole genome shotgun (WGS) entry which is preliminary data.</text>
</comment>
<evidence type="ECO:0000256" key="10">
    <source>
        <dbReference type="SAM" id="MobiDB-lite"/>
    </source>
</evidence>
<dbReference type="Gene3D" id="3.30.200.20">
    <property type="entry name" value="Phosphorylase Kinase, domain 1"/>
    <property type="match status" value="1"/>
</dbReference>
<organism evidence="13 14">
    <name type="scientific">Phormidesmis priestleyi</name>
    <dbReference type="NCBI Taxonomy" id="268141"/>
    <lineage>
        <taxon>Bacteria</taxon>
        <taxon>Bacillati</taxon>
        <taxon>Cyanobacteriota</taxon>
        <taxon>Cyanophyceae</taxon>
        <taxon>Leptolyngbyales</taxon>
        <taxon>Leptolyngbyaceae</taxon>
        <taxon>Phormidesmis</taxon>
    </lineage>
</organism>
<dbReference type="PROSITE" id="PS00107">
    <property type="entry name" value="PROTEIN_KINASE_ATP"/>
    <property type="match status" value="1"/>
</dbReference>
<evidence type="ECO:0000256" key="2">
    <source>
        <dbReference type="ARBA" id="ARBA00022527"/>
    </source>
</evidence>
<reference evidence="13 14" key="2">
    <citation type="submission" date="2018-06" db="EMBL/GenBank/DDBJ databases">
        <title>Metagenomic assembly of (sub)arctic Cyanobacteria and their associated microbiome from non-axenic cultures.</title>
        <authorList>
            <person name="Baurain D."/>
        </authorList>
    </citation>
    <scope>NUCLEOTIDE SEQUENCE [LARGE SCALE GENOMIC DNA]</scope>
    <source>
        <strain evidence="13">ULC027bin1</strain>
    </source>
</reference>
<dbReference type="SMART" id="SM00220">
    <property type="entry name" value="S_TKc"/>
    <property type="match status" value="1"/>
</dbReference>
<protein>
    <recommendedName>
        <fullName evidence="1">non-specific serine/threonine protein kinase</fullName>
        <ecNumber evidence="1">2.7.11.1</ecNumber>
    </recommendedName>
</protein>
<keyword evidence="4 9" id="KW-0547">Nucleotide-binding</keyword>
<dbReference type="GO" id="GO:0004674">
    <property type="term" value="F:protein serine/threonine kinase activity"/>
    <property type="evidence" value="ECO:0007669"/>
    <property type="project" value="UniProtKB-KW"/>
</dbReference>
<dbReference type="InterPro" id="IPR000719">
    <property type="entry name" value="Prot_kinase_dom"/>
</dbReference>
<dbReference type="Gene3D" id="1.10.510.10">
    <property type="entry name" value="Transferase(Phosphotransferase) domain 1"/>
    <property type="match status" value="1"/>
</dbReference>
<keyword evidence="11" id="KW-0812">Transmembrane</keyword>
<dbReference type="PANTHER" id="PTHR24363">
    <property type="entry name" value="SERINE/THREONINE PROTEIN KINASE"/>
    <property type="match status" value="1"/>
</dbReference>
<evidence type="ECO:0000259" key="12">
    <source>
        <dbReference type="PROSITE" id="PS50011"/>
    </source>
</evidence>
<dbReference type="EC" id="2.7.11.1" evidence="1"/>
<keyword evidence="11" id="KW-1133">Transmembrane helix</keyword>
<comment type="catalytic activity">
    <reaction evidence="7">
        <text>L-threonyl-[protein] + ATP = O-phospho-L-threonyl-[protein] + ADP + H(+)</text>
        <dbReference type="Rhea" id="RHEA:46608"/>
        <dbReference type="Rhea" id="RHEA-COMP:11060"/>
        <dbReference type="Rhea" id="RHEA-COMP:11605"/>
        <dbReference type="ChEBI" id="CHEBI:15378"/>
        <dbReference type="ChEBI" id="CHEBI:30013"/>
        <dbReference type="ChEBI" id="CHEBI:30616"/>
        <dbReference type="ChEBI" id="CHEBI:61977"/>
        <dbReference type="ChEBI" id="CHEBI:456216"/>
        <dbReference type="EC" id="2.7.11.1"/>
    </reaction>
</comment>
<dbReference type="CDD" id="cd14014">
    <property type="entry name" value="STKc_PknB_like"/>
    <property type="match status" value="1"/>
</dbReference>
<dbReference type="SMART" id="SM01080">
    <property type="entry name" value="CHASE2"/>
    <property type="match status" value="1"/>
</dbReference>
<evidence type="ECO:0000256" key="9">
    <source>
        <dbReference type="PROSITE-ProRule" id="PRU10141"/>
    </source>
</evidence>
<evidence type="ECO:0000256" key="5">
    <source>
        <dbReference type="ARBA" id="ARBA00022777"/>
    </source>
</evidence>
<gene>
    <name evidence="13" type="ORF">DCF15_17820</name>
</gene>
<feature type="transmembrane region" description="Helical" evidence="11">
    <location>
        <begin position="328"/>
        <end position="351"/>
    </location>
</feature>
<dbReference type="SUPFAM" id="SSF56112">
    <property type="entry name" value="Protein kinase-like (PK-like)"/>
    <property type="match status" value="1"/>
</dbReference>
<dbReference type="Pfam" id="PF00069">
    <property type="entry name" value="Pkinase"/>
    <property type="match status" value="1"/>
</dbReference>
<dbReference type="GO" id="GO:0005524">
    <property type="term" value="F:ATP binding"/>
    <property type="evidence" value="ECO:0007669"/>
    <property type="project" value="UniProtKB-UniRule"/>
</dbReference>
<dbReference type="EMBL" id="QBMP01000236">
    <property type="protein sequence ID" value="PZO48531.1"/>
    <property type="molecule type" value="Genomic_DNA"/>
</dbReference>
<keyword evidence="11" id="KW-0472">Membrane</keyword>
<reference evidence="14" key="1">
    <citation type="submission" date="2018-04" db="EMBL/GenBank/DDBJ databases">
        <authorList>
            <person name="Cornet L."/>
        </authorList>
    </citation>
    <scope>NUCLEOTIDE SEQUENCE [LARGE SCALE GENOMIC DNA]</scope>
</reference>
<evidence type="ECO:0000256" key="4">
    <source>
        <dbReference type="ARBA" id="ARBA00022741"/>
    </source>
</evidence>
<dbReference type="InterPro" id="IPR007890">
    <property type="entry name" value="CHASE2"/>
</dbReference>
<feature type="domain" description="Protein kinase" evidence="12">
    <location>
        <begin position="425"/>
        <end position="690"/>
    </location>
</feature>
<sequence>NLWERDVQSLFFELRGPLKPPEDIVILAIDAESLAQGQYYLEDPERYAALKPIESWPWQRQAYGQVIERLMDAGAKAVVLDVLFPAPSAYGEADDEAFAKVLKRYGDRIVLAANYNNISLRQGDLTQPSLPLQQFRDAGVQVGSVTFRREMNGKIHRLGQAFLDELTLDEAAVFGKPMPGDEAPLSFAEATLKAARMPYDQRPQENIFFYGPSGSFAQTPFWYVLDDDPWRTQLRSGSDFKGKIVIIGTTADVHQDFHDAPFSRSFLYPQPMAGVEVLANTVATLQTGLGPTQLISRPPINALVVLIGGLVIVVLMSRTAKPLTRAMIAGGGIGLWALVSYGTFVGARVILITGTPILALATVGCLDFGISFTADRLKRRRLRTTLARYVTSPLVQEIISEQDDFQDLLATYQADKIGTLLRDRYHIIKILGAGGFGETYLAEDTQRPGQPNCVVKQLKIISDNPKAHHLAQRLFESEAVVLGKLGEHSQIPRLLAYFEVQQAFYLVQEMVEGDLLRELISRARPLSQKAVVDLLQDLLPVISFVHANGVIHRDIKPSNIIRRKADGRYVLIDFGAVKTISTRMTAAGDDLSDAPMTSTVGIGTQGYMPSEQSAGMPTVRSDLYALGVSAIEALTGKPPHALRRSDSGEIIWSHTLQQISPSLTQIIDKMVRYDFNQRYHSAQDVLDDLAQLDYNQLSDVRLSDTRLSNARPADQQTEDGAHSESTAKNTADQSTQPGIIVTNQALDKTEILPTNWASDLPTQPEKPDEKPPEDMLGDR</sequence>
<keyword evidence="6 9" id="KW-0067">ATP-binding</keyword>
<feature type="compositionally biased region" description="Polar residues" evidence="10">
    <location>
        <begin position="723"/>
        <end position="746"/>
    </location>
</feature>
<evidence type="ECO:0000256" key="7">
    <source>
        <dbReference type="ARBA" id="ARBA00047899"/>
    </source>
</evidence>
<evidence type="ECO:0000256" key="8">
    <source>
        <dbReference type="ARBA" id="ARBA00048679"/>
    </source>
</evidence>
<feature type="non-terminal residue" evidence="13">
    <location>
        <position position="1"/>
    </location>
</feature>
<dbReference type="InterPro" id="IPR017441">
    <property type="entry name" value="Protein_kinase_ATP_BS"/>
</dbReference>
<feature type="region of interest" description="Disordered" evidence="10">
    <location>
        <begin position="703"/>
        <end position="779"/>
    </location>
</feature>
<dbReference type="InterPro" id="IPR011009">
    <property type="entry name" value="Kinase-like_dom_sf"/>
</dbReference>
<comment type="catalytic activity">
    <reaction evidence="8">
        <text>L-seryl-[protein] + ATP = O-phospho-L-seryl-[protein] + ADP + H(+)</text>
        <dbReference type="Rhea" id="RHEA:17989"/>
        <dbReference type="Rhea" id="RHEA-COMP:9863"/>
        <dbReference type="Rhea" id="RHEA-COMP:11604"/>
        <dbReference type="ChEBI" id="CHEBI:15378"/>
        <dbReference type="ChEBI" id="CHEBI:29999"/>
        <dbReference type="ChEBI" id="CHEBI:30616"/>
        <dbReference type="ChEBI" id="CHEBI:83421"/>
        <dbReference type="ChEBI" id="CHEBI:456216"/>
        <dbReference type="EC" id="2.7.11.1"/>
    </reaction>
</comment>
<proteinExistence type="predicted"/>
<feature type="transmembrane region" description="Helical" evidence="11">
    <location>
        <begin position="299"/>
        <end position="316"/>
    </location>
</feature>
<evidence type="ECO:0000313" key="13">
    <source>
        <dbReference type="EMBL" id="PZO48531.1"/>
    </source>
</evidence>
<evidence type="ECO:0000313" key="14">
    <source>
        <dbReference type="Proteomes" id="UP000249794"/>
    </source>
</evidence>
<name>A0A2W4YNA7_9CYAN</name>
<feature type="transmembrane region" description="Helical" evidence="11">
    <location>
        <begin position="357"/>
        <end position="374"/>
    </location>
</feature>
<dbReference type="AlphaFoldDB" id="A0A2W4YNA7"/>
<dbReference type="PROSITE" id="PS50011">
    <property type="entry name" value="PROTEIN_KINASE_DOM"/>
    <property type="match status" value="1"/>
</dbReference>
<feature type="compositionally biased region" description="Basic and acidic residues" evidence="10">
    <location>
        <begin position="765"/>
        <end position="779"/>
    </location>
</feature>
<evidence type="ECO:0000256" key="11">
    <source>
        <dbReference type="SAM" id="Phobius"/>
    </source>
</evidence>
<evidence type="ECO:0000256" key="1">
    <source>
        <dbReference type="ARBA" id="ARBA00012513"/>
    </source>
</evidence>
<dbReference type="PANTHER" id="PTHR24363:SF0">
    <property type="entry name" value="SERINE_THREONINE KINASE LIKE DOMAIN CONTAINING 1"/>
    <property type="match status" value="1"/>
</dbReference>
<feature type="binding site" evidence="9">
    <location>
        <position position="456"/>
    </location>
    <ligand>
        <name>ATP</name>
        <dbReference type="ChEBI" id="CHEBI:30616"/>
    </ligand>
</feature>
<accession>A0A2W4YNA7</accession>
<dbReference type="Proteomes" id="UP000249794">
    <property type="component" value="Unassembled WGS sequence"/>
</dbReference>
<evidence type="ECO:0000256" key="6">
    <source>
        <dbReference type="ARBA" id="ARBA00022840"/>
    </source>
</evidence>
<keyword evidence="5 13" id="KW-0418">Kinase</keyword>
<dbReference type="Pfam" id="PF05226">
    <property type="entry name" value="CHASE2"/>
    <property type="match status" value="1"/>
</dbReference>
<evidence type="ECO:0000256" key="3">
    <source>
        <dbReference type="ARBA" id="ARBA00022679"/>
    </source>
</evidence>
<keyword evidence="3" id="KW-0808">Transferase</keyword>
<keyword evidence="2" id="KW-0723">Serine/threonine-protein kinase</keyword>